<evidence type="ECO:0000313" key="3">
    <source>
        <dbReference type="EMBL" id="NID03479.1"/>
    </source>
</evidence>
<evidence type="ECO:0000256" key="2">
    <source>
        <dbReference type="SAM" id="SignalP"/>
    </source>
</evidence>
<dbReference type="RefSeq" id="WP_167122258.1">
    <property type="nucleotide sequence ID" value="NZ_JAAQQR010000001.1"/>
</dbReference>
<reference evidence="3 4" key="1">
    <citation type="journal article" date="2011" name="Curr. Microbiol.">
        <title>Luteibacter jiangsuensis sp. nov.: a methamidophos-degrading bacterium isolated from a methamidophos-manufacturing factory.</title>
        <authorList>
            <person name="Wang L."/>
            <person name="Wang G.L."/>
            <person name="Li S.P."/>
            <person name="Jiang J.D."/>
        </authorList>
    </citation>
    <scope>NUCLEOTIDE SEQUENCE [LARGE SCALE GENOMIC DNA]</scope>
    <source>
        <strain evidence="3 4">CGMCC 1.10133</strain>
    </source>
</reference>
<comment type="caution">
    <text evidence="3">The sequence shown here is derived from an EMBL/GenBank/DDBJ whole genome shotgun (WGS) entry which is preliminary data.</text>
</comment>
<name>A0ABX0Q0J1_9GAMM</name>
<organism evidence="3 4">
    <name type="scientific">Luteibacter jiangsuensis</name>
    <dbReference type="NCBI Taxonomy" id="637577"/>
    <lineage>
        <taxon>Bacteria</taxon>
        <taxon>Pseudomonadati</taxon>
        <taxon>Pseudomonadota</taxon>
        <taxon>Gammaproteobacteria</taxon>
        <taxon>Lysobacterales</taxon>
        <taxon>Rhodanobacteraceae</taxon>
        <taxon>Luteibacter</taxon>
    </lineage>
</organism>
<feature type="signal peptide" evidence="2">
    <location>
        <begin position="1"/>
        <end position="18"/>
    </location>
</feature>
<evidence type="ECO:0000313" key="4">
    <source>
        <dbReference type="Proteomes" id="UP001429601"/>
    </source>
</evidence>
<accession>A0ABX0Q0J1</accession>
<evidence type="ECO:0008006" key="5">
    <source>
        <dbReference type="Google" id="ProtNLM"/>
    </source>
</evidence>
<sequence length="188" mass="20955">MRRAHSLILALAACLPLAGCYYDPDYGYVRNGSGADAYYGEETVVAPAYSPGYRYYDYGPACCYSSLSVGTVWYDGYDGRRYRREGDWHGHPPPRGDWHDRRDWHDRHDGDRDRGNWRGDGRPDRGRPPPGRSPGGQWQGGGDRPQGSWRGSAGGDHRPPPSVAPRSVPATRPAGTGRDRSRFRSSTD</sequence>
<feature type="compositionally biased region" description="Basic and acidic residues" evidence="1">
    <location>
        <begin position="177"/>
        <end position="188"/>
    </location>
</feature>
<proteinExistence type="predicted"/>
<keyword evidence="4" id="KW-1185">Reference proteome</keyword>
<feature type="compositionally biased region" description="Gly residues" evidence="1">
    <location>
        <begin position="133"/>
        <end position="144"/>
    </location>
</feature>
<feature type="compositionally biased region" description="Basic and acidic residues" evidence="1">
    <location>
        <begin position="84"/>
        <end position="127"/>
    </location>
</feature>
<dbReference type="Proteomes" id="UP001429601">
    <property type="component" value="Unassembled WGS sequence"/>
</dbReference>
<protein>
    <recommendedName>
        <fullName evidence="5">YXWGXW repeat-containing protein</fullName>
    </recommendedName>
</protein>
<keyword evidence="2" id="KW-0732">Signal</keyword>
<gene>
    <name evidence="3" type="ORF">HBF26_01165</name>
</gene>
<dbReference type="EMBL" id="JAAQQR010000001">
    <property type="protein sequence ID" value="NID03479.1"/>
    <property type="molecule type" value="Genomic_DNA"/>
</dbReference>
<evidence type="ECO:0000256" key="1">
    <source>
        <dbReference type="SAM" id="MobiDB-lite"/>
    </source>
</evidence>
<feature type="chain" id="PRO_5045302814" description="YXWGXW repeat-containing protein" evidence="2">
    <location>
        <begin position="19"/>
        <end position="188"/>
    </location>
</feature>
<feature type="region of interest" description="Disordered" evidence="1">
    <location>
        <begin position="84"/>
        <end position="188"/>
    </location>
</feature>